<evidence type="ECO:0000313" key="1">
    <source>
        <dbReference type="EMBL" id="CAD8665155.1"/>
    </source>
</evidence>
<protein>
    <recommendedName>
        <fullName evidence="2">GIY-YIG domain-containing protein</fullName>
    </recommendedName>
</protein>
<proteinExistence type="predicted"/>
<accession>A0A7S0R2D2</accession>
<dbReference type="EMBL" id="HBFB01002456">
    <property type="protein sequence ID" value="CAD8665155.1"/>
    <property type="molecule type" value="Transcribed_RNA"/>
</dbReference>
<name>A0A7S0R2D2_9CHLO</name>
<dbReference type="CDD" id="cd10450">
    <property type="entry name" value="GIY-YIG_AtGrxS16_like"/>
    <property type="match status" value="1"/>
</dbReference>
<reference evidence="1" key="1">
    <citation type="submission" date="2021-01" db="EMBL/GenBank/DDBJ databases">
        <authorList>
            <person name="Corre E."/>
            <person name="Pelletier E."/>
            <person name="Niang G."/>
            <person name="Scheremetjew M."/>
            <person name="Finn R."/>
            <person name="Kale V."/>
            <person name="Holt S."/>
            <person name="Cochrane G."/>
            <person name="Meng A."/>
            <person name="Brown T."/>
            <person name="Cohen L."/>
        </authorList>
    </citation>
    <scope>NUCLEOTIDE SEQUENCE</scope>
    <source>
        <strain evidence="1">SAG 11-49</strain>
    </source>
</reference>
<organism evidence="1">
    <name type="scientific">Chlamydomonas leiostraca</name>
    <dbReference type="NCBI Taxonomy" id="1034604"/>
    <lineage>
        <taxon>Eukaryota</taxon>
        <taxon>Viridiplantae</taxon>
        <taxon>Chlorophyta</taxon>
        <taxon>core chlorophytes</taxon>
        <taxon>Chlorophyceae</taxon>
        <taxon>CS clade</taxon>
        <taxon>Chlamydomonadales</taxon>
        <taxon>Chlamydomonadaceae</taxon>
        <taxon>Chlamydomonas</taxon>
    </lineage>
</organism>
<sequence>MASCLAVGTSLARPVVVNKTFSRIHIRHALVPRSIRCRNASCHSTAPPFSPVCKPSRRMVSVRAVAAPQEPAAHEAVPLSQLEIQPIISTSGNVTGNLVGTGSSAGPHSAYVFAIYDSHQKLQYIGFSQNLRNSLRTLLGRRPDKAHYYKAVGLPTLDQAAMLALREAWSEQVGGAPPGNKLAMERTLWQTPVDAGAISARGKRMAAEETARALVAQLRSRGLTEDLVANPSLLDQGLVDFLPVAGLSPEEEAAIRARQEEMARATRAAKTVIDGEERAFHVRYKNQQKANGGVILDAVVTMDNRETSHRIIIGTQYIEGCGLPGPEPAAEAALAVLLSEKVPRARENPSQPMPIGDFPVAYFTVSAVEQWFEDAFKAQFERTTGVTLPEVRQTTKSPNAPGGALAMVREEPAVAWRFTRRHSYGSALEAEMAVTGGSVAFDE</sequence>
<evidence type="ECO:0008006" key="2">
    <source>
        <dbReference type="Google" id="ProtNLM"/>
    </source>
</evidence>
<gene>
    <name evidence="1" type="ORF">CLEI1391_LOCUS1237</name>
</gene>
<dbReference type="AlphaFoldDB" id="A0A7S0R2D2"/>
<dbReference type="InterPro" id="IPR049578">
    <property type="entry name" value="CAXIP1-like_GIY-YIG_dom"/>
</dbReference>